<evidence type="ECO:0000256" key="3">
    <source>
        <dbReference type="SAM" id="SignalP"/>
    </source>
</evidence>
<dbReference type="InterPro" id="IPR000923">
    <property type="entry name" value="BlueCu_1"/>
</dbReference>
<evidence type="ECO:0000313" key="6">
    <source>
        <dbReference type="Proteomes" id="UP000316714"/>
    </source>
</evidence>
<evidence type="ECO:0000313" key="5">
    <source>
        <dbReference type="EMBL" id="TWT36557.1"/>
    </source>
</evidence>
<feature type="chain" id="PRO_5022967723" description="Blue (type 1) copper domain-containing protein" evidence="3">
    <location>
        <begin position="42"/>
        <end position="218"/>
    </location>
</feature>
<dbReference type="AlphaFoldDB" id="A0A5C5VF37"/>
<sequence precursor="true">MILPQLQAPAPIIAMHRTTTVNLPRLICLCALAVVVPAATAVSGEITGTVAGPAQDGENSRVVVWVEGAPAPATPPANAVVSQKGIQFVPQLLIVTEGQTIDMPNDDNVAHNVFSMSPTKQFKLGIYPTGQSRSVTFEKAGVIDLFCSIHRHMHAVIIVTPSGHYAETEVGKGYKVADLPDGEYTVKAWNPALGVTEVSSVTVTGGVAECDITLEDNS</sequence>
<organism evidence="5 6">
    <name type="scientific">Posidoniimonas corsicana</name>
    <dbReference type="NCBI Taxonomy" id="1938618"/>
    <lineage>
        <taxon>Bacteria</taxon>
        <taxon>Pseudomonadati</taxon>
        <taxon>Planctomycetota</taxon>
        <taxon>Planctomycetia</taxon>
        <taxon>Pirellulales</taxon>
        <taxon>Lacipirellulaceae</taxon>
        <taxon>Posidoniimonas</taxon>
    </lineage>
</organism>
<dbReference type="Proteomes" id="UP000316714">
    <property type="component" value="Unassembled WGS sequence"/>
</dbReference>
<evidence type="ECO:0000256" key="1">
    <source>
        <dbReference type="ARBA" id="ARBA00022723"/>
    </source>
</evidence>
<feature type="signal peptide" evidence="3">
    <location>
        <begin position="1"/>
        <end position="41"/>
    </location>
</feature>
<name>A0A5C5VF37_9BACT</name>
<dbReference type="SUPFAM" id="SSF49503">
    <property type="entry name" value="Cupredoxins"/>
    <property type="match status" value="1"/>
</dbReference>
<comment type="caution">
    <text evidence="5">The sequence shown here is derived from an EMBL/GenBank/DDBJ whole genome shotgun (WGS) entry which is preliminary data.</text>
</comment>
<dbReference type="InterPro" id="IPR008972">
    <property type="entry name" value="Cupredoxin"/>
</dbReference>
<dbReference type="GO" id="GO:0005507">
    <property type="term" value="F:copper ion binding"/>
    <property type="evidence" value="ECO:0007669"/>
    <property type="project" value="InterPro"/>
</dbReference>
<protein>
    <recommendedName>
        <fullName evidence="4">Blue (type 1) copper domain-containing protein</fullName>
    </recommendedName>
</protein>
<feature type="domain" description="Blue (type 1) copper" evidence="4">
    <location>
        <begin position="81"/>
        <end position="159"/>
    </location>
</feature>
<dbReference type="Gene3D" id="2.60.40.420">
    <property type="entry name" value="Cupredoxins - blue copper proteins"/>
    <property type="match status" value="1"/>
</dbReference>
<reference evidence="5 6" key="1">
    <citation type="submission" date="2019-02" db="EMBL/GenBank/DDBJ databases">
        <title>Deep-cultivation of Planctomycetes and their phenomic and genomic characterization uncovers novel biology.</title>
        <authorList>
            <person name="Wiegand S."/>
            <person name="Jogler M."/>
            <person name="Boedeker C."/>
            <person name="Pinto D."/>
            <person name="Vollmers J."/>
            <person name="Rivas-Marin E."/>
            <person name="Kohn T."/>
            <person name="Peeters S.H."/>
            <person name="Heuer A."/>
            <person name="Rast P."/>
            <person name="Oberbeckmann S."/>
            <person name="Bunk B."/>
            <person name="Jeske O."/>
            <person name="Meyerdierks A."/>
            <person name="Storesund J.E."/>
            <person name="Kallscheuer N."/>
            <person name="Luecker S."/>
            <person name="Lage O.M."/>
            <person name="Pohl T."/>
            <person name="Merkel B.J."/>
            <person name="Hornburger P."/>
            <person name="Mueller R.-W."/>
            <person name="Bruemmer F."/>
            <person name="Labrenz M."/>
            <person name="Spormann A.M."/>
            <person name="Op Den Camp H."/>
            <person name="Overmann J."/>
            <person name="Amann R."/>
            <person name="Jetten M.S.M."/>
            <person name="Mascher T."/>
            <person name="Medema M.H."/>
            <person name="Devos D.P."/>
            <person name="Kaster A.-K."/>
            <person name="Ovreas L."/>
            <person name="Rohde M."/>
            <person name="Galperin M.Y."/>
            <person name="Jogler C."/>
        </authorList>
    </citation>
    <scope>NUCLEOTIDE SEQUENCE [LARGE SCALE GENOMIC DNA]</scope>
    <source>
        <strain evidence="5 6">KOR34</strain>
    </source>
</reference>
<dbReference type="GO" id="GO:0009055">
    <property type="term" value="F:electron transfer activity"/>
    <property type="evidence" value="ECO:0007669"/>
    <property type="project" value="InterPro"/>
</dbReference>
<dbReference type="Pfam" id="PF00127">
    <property type="entry name" value="Copper-bind"/>
    <property type="match status" value="1"/>
</dbReference>
<keyword evidence="6" id="KW-1185">Reference proteome</keyword>
<accession>A0A5C5VF37</accession>
<evidence type="ECO:0000256" key="2">
    <source>
        <dbReference type="ARBA" id="ARBA00023008"/>
    </source>
</evidence>
<keyword evidence="3" id="KW-0732">Signal</keyword>
<gene>
    <name evidence="5" type="ORF">KOR34_14630</name>
</gene>
<dbReference type="EMBL" id="SIHJ01000001">
    <property type="protein sequence ID" value="TWT36557.1"/>
    <property type="molecule type" value="Genomic_DNA"/>
</dbReference>
<keyword evidence="2" id="KW-0186">Copper</keyword>
<dbReference type="InterPro" id="IPR052721">
    <property type="entry name" value="ET_Amicyanin"/>
</dbReference>
<dbReference type="PANTHER" id="PTHR36507:SF1">
    <property type="entry name" value="BLL1555 PROTEIN"/>
    <property type="match status" value="1"/>
</dbReference>
<dbReference type="PANTHER" id="PTHR36507">
    <property type="entry name" value="BLL1555 PROTEIN"/>
    <property type="match status" value="1"/>
</dbReference>
<evidence type="ECO:0000259" key="4">
    <source>
        <dbReference type="Pfam" id="PF00127"/>
    </source>
</evidence>
<dbReference type="RefSeq" id="WP_146563555.1">
    <property type="nucleotide sequence ID" value="NZ_SIHJ01000001.1"/>
</dbReference>
<dbReference type="OrthoDB" id="274610at2"/>
<proteinExistence type="predicted"/>
<keyword evidence="1" id="KW-0479">Metal-binding</keyword>